<name>A0ABS5C1H9_9BACT</name>
<dbReference type="RefSeq" id="WP_210660490.1">
    <property type="nucleotide sequence ID" value="NZ_JAGKQQ010000001.1"/>
</dbReference>
<dbReference type="Proteomes" id="UP000676565">
    <property type="component" value="Unassembled WGS sequence"/>
</dbReference>
<accession>A0ABS5C1H9</accession>
<comment type="caution">
    <text evidence="1">The sequence shown here is derived from an EMBL/GenBank/DDBJ whole genome shotgun (WGS) entry which is preliminary data.</text>
</comment>
<reference evidence="1 2" key="1">
    <citation type="submission" date="2021-04" db="EMBL/GenBank/DDBJ databases">
        <authorList>
            <person name="Ivanova A."/>
        </authorList>
    </citation>
    <scope>NUCLEOTIDE SEQUENCE [LARGE SCALE GENOMIC DNA]</scope>
    <source>
        <strain evidence="1 2">G18</strain>
    </source>
</reference>
<gene>
    <name evidence="1" type="ORF">J8F10_31170</name>
</gene>
<evidence type="ECO:0000313" key="2">
    <source>
        <dbReference type="Proteomes" id="UP000676565"/>
    </source>
</evidence>
<keyword evidence="2" id="KW-1185">Reference proteome</keyword>
<sequence>MAWKIGWNARTWAGRSSFLISSGRLANVVPTTSVCLPLAAALMADEWAVVRGQARLRVLVVEPHENQRRLFVRGGHFGFRVLEEQFREAVFQFLLSNALVKVRTNPALSLSCGCFTLGKNNTTVFRSVIFMPDTLVAASSSAERGLVRAAETLGRFVGPDFGGVRVQEECRVVRNVP</sequence>
<proteinExistence type="predicted"/>
<dbReference type="EMBL" id="JAGKQQ010000001">
    <property type="protein sequence ID" value="MBP3959730.1"/>
    <property type="molecule type" value="Genomic_DNA"/>
</dbReference>
<evidence type="ECO:0000313" key="1">
    <source>
        <dbReference type="EMBL" id="MBP3959730.1"/>
    </source>
</evidence>
<protein>
    <submittedName>
        <fullName evidence="1">Uncharacterized protein</fullName>
    </submittedName>
</protein>
<organism evidence="1 2">
    <name type="scientific">Gemmata palustris</name>
    <dbReference type="NCBI Taxonomy" id="2822762"/>
    <lineage>
        <taxon>Bacteria</taxon>
        <taxon>Pseudomonadati</taxon>
        <taxon>Planctomycetota</taxon>
        <taxon>Planctomycetia</taxon>
        <taxon>Gemmatales</taxon>
        <taxon>Gemmataceae</taxon>
        <taxon>Gemmata</taxon>
    </lineage>
</organism>